<dbReference type="InterPro" id="IPR006143">
    <property type="entry name" value="RND_pump_MFP"/>
</dbReference>
<dbReference type="Proteomes" id="UP001548832">
    <property type="component" value="Unassembled WGS sequence"/>
</dbReference>
<dbReference type="PANTHER" id="PTHR30469">
    <property type="entry name" value="MULTIDRUG RESISTANCE PROTEIN MDTA"/>
    <property type="match status" value="1"/>
</dbReference>
<dbReference type="Pfam" id="PF25876">
    <property type="entry name" value="HH_MFP_RND"/>
    <property type="match status" value="1"/>
</dbReference>
<comment type="similarity">
    <text evidence="2">Belongs to the membrane fusion protein (MFP) (TC 8.A.1) family.</text>
</comment>
<dbReference type="Pfam" id="PF25917">
    <property type="entry name" value="BSH_RND"/>
    <property type="match status" value="1"/>
</dbReference>
<accession>A0ABV2DMS3</accession>
<keyword evidence="5 7" id="KW-0472">Membrane</keyword>
<feature type="domain" description="YknX-like C-terminal permuted SH3-like" evidence="11">
    <location>
        <begin position="325"/>
        <end position="393"/>
    </location>
</feature>
<evidence type="ECO:0000259" key="10">
    <source>
        <dbReference type="Pfam" id="PF25944"/>
    </source>
</evidence>
<proteinExistence type="inferred from homology"/>
<comment type="caution">
    <text evidence="12">The sequence shown here is derived from an EMBL/GenBank/DDBJ whole genome shotgun (WGS) entry which is preliminary data.</text>
</comment>
<evidence type="ECO:0000313" key="13">
    <source>
        <dbReference type="Proteomes" id="UP001548832"/>
    </source>
</evidence>
<evidence type="ECO:0000259" key="8">
    <source>
        <dbReference type="Pfam" id="PF25876"/>
    </source>
</evidence>
<evidence type="ECO:0000256" key="3">
    <source>
        <dbReference type="ARBA" id="ARBA00022475"/>
    </source>
</evidence>
<dbReference type="InterPro" id="IPR058625">
    <property type="entry name" value="MdtA-like_BSH"/>
</dbReference>
<feature type="transmembrane region" description="Helical" evidence="7">
    <location>
        <begin position="30"/>
        <end position="48"/>
    </location>
</feature>
<feature type="domain" description="Multidrug resistance protein MdtA-like alpha-helical hairpin" evidence="8">
    <location>
        <begin position="130"/>
        <end position="200"/>
    </location>
</feature>
<organism evidence="12 13">
    <name type="scientific">Mesorhizobium shangrilense</name>
    <dbReference type="NCBI Taxonomy" id="460060"/>
    <lineage>
        <taxon>Bacteria</taxon>
        <taxon>Pseudomonadati</taxon>
        <taxon>Pseudomonadota</taxon>
        <taxon>Alphaproteobacteria</taxon>
        <taxon>Hyphomicrobiales</taxon>
        <taxon>Phyllobacteriaceae</taxon>
        <taxon>Mesorhizobium</taxon>
    </lineage>
</organism>
<evidence type="ECO:0000313" key="12">
    <source>
        <dbReference type="EMBL" id="MET2831023.1"/>
    </source>
</evidence>
<evidence type="ECO:0000256" key="6">
    <source>
        <dbReference type="SAM" id="MobiDB-lite"/>
    </source>
</evidence>
<keyword evidence="13" id="KW-1185">Reference proteome</keyword>
<evidence type="ECO:0000256" key="7">
    <source>
        <dbReference type="SAM" id="Phobius"/>
    </source>
</evidence>
<dbReference type="Pfam" id="PF25989">
    <property type="entry name" value="YknX_C"/>
    <property type="match status" value="1"/>
</dbReference>
<keyword evidence="3" id="KW-1003">Cell membrane</keyword>
<dbReference type="InterPro" id="IPR058637">
    <property type="entry name" value="YknX-like_C"/>
</dbReference>
<sequence length="408" mass="42052">MRDDPENQDNQTDAGQPTDNQGPASRTVRWLALGAILVVAAGAGALTLRQGDTAPLAKIAAAPIPVTAALATVRDLPIARTGLGTVLPLNQVDVKARVDGQIQRIFFSEGQEVKAGDVLAQIDPRAYAAQLAQAQATLHKDAAQLANARADEARATKLTQSGAGTTQAADTARAQVAVMQATVDGDQAAVDTAKLNLDYATITAPISGRVGLKQANEGTLVHANDATGIVTITQMQPISVQFSLPQDQLPDLQSGQSAGSLPVAADARDGSRKIADGKLTAIDSQIDTTTGMVKLKAEFDNSDKVLWPGALVTVQVGVRTEHNAVVLPSAAVQNGQAGPFVFVVKPDNTVTIAKVTTGDVVGDLTTLTSGAAAGDNIVVSGQSRLTEGTSVKVTQADEPSQKVALETK</sequence>
<dbReference type="Gene3D" id="2.40.30.170">
    <property type="match status" value="1"/>
</dbReference>
<dbReference type="NCBIfam" id="TIGR01730">
    <property type="entry name" value="RND_mfp"/>
    <property type="match status" value="1"/>
</dbReference>
<feature type="domain" description="Multidrug resistance protein MdtA-like beta-barrel" evidence="10">
    <location>
        <begin position="237"/>
        <end position="318"/>
    </location>
</feature>
<reference evidence="12 13" key="1">
    <citation type="submission" date="2024-06" db="EMBL/GenBank/DDBJ databases">
        <authorList>
            <person name="Kim D.-U."/>
        </authorList>
    </citation>
    <scope>NUCLEOTIDE SEQUENCE [LARGE SCALE GENOMIC DNA]</scope>
    <source>
        <strain evidence="12 13">KACC15460</strain>
    </source>
</reference>
<feature type="region of interest" description="Disordered" evidence="6">
    <location>
        <begin position="1"/>
        <end position="24"/>
    </location>
</feature>
<name>A0ABV2DMS3_9HYPH</name>
<evidence type="ECO:0000256" key="5">
    <source>
        <dbReference type="ARBA" id="ARBA00023136"/>
    </source>
</evidence>
<feature type="domain" description="Multidrug resistance protein MdtA-like barrel-sandwich hybrid" evidence="9">
    <location>
        <begin position="90"/>
        <end position="233"/>
    </location>
</feature>
<dbReference type="Pfam" id="PF25944">
    <property type="entry name" value="Beta-barrel_RND"/>
    <property type="match status" value="1"/>
</dbReference>
<dbReference type="RefSeq" id="WP_354463113.1">
    <property type="nucleotide sequence ID" value="NZ_JBEWSZ010000002.1"/>
</dbReference>
<protein>
    <submittedName>
        <fullName evidence="12">Efflux RND transporter periplasmic adaptor subunit</fullName>
    </submittedName>
</protein>
<gene>
    <name evidence="12" type="ORF">ABVQ20_28970</name>
</gene>
<dbReference type="InterPro" id="IPR058626">
    <property type="entry name" value="MdtA-like_b-barrel"/>
</dbReference>
<keyword evidence="7" id="KW-1133">Transmembrane helix</keyword>
<evidence type="ECO:0000256" key="2">
    <source>
        <dbReference type="ARBA" id="ARBA00009477"/>
    </source>
</evidence>
<dbReference type="InterPro" id="IPR058624">
    <property type="entry name" value="MdtA-like_HH"/>
</dbReference>
<keyword evidence="4" id="KW-0997">Cell inner membrane</keyword>
<evidence type="ECO:0000256" key="1">
    <source>
        <dbReference type="ARBA" id="ARBA00004236"/>
    </source>
</evidence>
<keyword evidence="7" id="KW-0812">Transmembrane</keyword>
<dbReference type="SUPFAM" id="SSF111369">
    <property type="entry name" value="HlyD-like secretion proteins"/>
    <property type="match status" value="1"/>
</dbReference>
<evidence type="ECO:0000256" key="4">
    <source>
        <dbReference type="ARBA" id="ARBA00022519"/>
    </source>
</evidence>
<dbReference type="EMBL" id="JBEWSZ010000002">
    <property type="protein sequence ID" value="MET2831023.1"/>
    <property type="molecule type" value="Genomic_DNA"/>
</dbReference>
<dbReference type="PANTHER" id="PTHR30469:SF12">
    <property type="entry name" value="MULTIDRUG RESISTANCE PROTEIN MDTA"/>
    <property type="match status" value="1"/>
</dbReference>
<dbReference type="Gene3D" id="1.10.287.470">
    <property type="entry name" value="Helix hairpin bin"/>
    <property type="match status" value="1"/>
</dbReference>
<comment type="subcellular location">
    <subcellularLocation>
        <location evidence="1">Cell membrane</location>
    </subcellularLocation>
</comment>
<evidence type="ECO:0000259" key="11">
    <source>
        <dbReference type="Pfam" id="PF25989"/>
    </source>
</evidence>
<dbReference type="Gene3D" id="2.40.420.20">
    <property type="match status" value="1"/>
</dbReference>
<dbReference type="Gene3D" id="2.40.50.100">
    <property type="match status" value="1"/>
</dbReference>
<evidence type="ECO:0000259" key="9">
    <source>
        <dbReference type="Pfam" id="PF25917"/>
    </source>
</evidence>
<feature type="compositionally biased region" description="Polar residues" evidence="6">
    <location>
        <begin position="8"/>
        <end position="24"/>
    </location>
</feature>